<organism evidence="13 14">
    <name type="scientific">Ktedonobacter robiniae</name>
    <dbReference type="NCBI Taxonomy" id="2778365"/>
    <lineage>
        <taxon>Bacteria</taxon>
        <taxon>Bacillati</taxon>
        <taxon>Chloroflexota</taxon>
        <taxon>Ktedonobacteria</taxon>
        <taxon>Ktedonobacterales</taxon>
        <taxon>Ktedonobacteraceae</taxon>
        <taxon>Ktedonobacter</taxon>
    </lineage>
</organism>
<keyword evidence="9" id="KW-0902">Two-component regulatory system</keyword>
<dbReference type="InterPro" id="IPR005467">
    <property type="entry name" value="His_kinase_dom"/>
</dbReference>
<keyword evidence="7" id="KW-0418">Kinase</keyword>
<dbReference type="InterPro" id="IPR050351">
    <property type="entry name" value="BphY/WalK/GraS-like"/>
</dbReference>
<name>A0ABQ3UMR1_9CHLR</name>
<dbReference type="InterPro" id="IPR036097">
    <property type="entry name" value="HisK_dim/P_sf"/>
</dbReference>
<dbReference type="Gene3D" id="6.10.340.10">
    <property type="match status" value="1"/>
</dbReference>
<keyword evidence="8" id="KW-0067">ATP-binding</keyword>
<dbReference type="PROSITE" id="PS50109">
    <property type="entry name" value="HIS_KIN"/>
    <property type="match status" value="1"/>
</dbReference>
<dbReference type="InterPro" id="IPR003594">
    <property type="entry name" value="HATPase_dom"/>
</dbReference>
<dbReference type="PROSITE" id="PS50885">
    <property type="entry name" value="HAMP"/>
    <property type="match status" value="1"/>
</dbReference>
<keyword evidence="10" id="KW-0472">Membrane</keyword>
<evidence type="ECO:0000259" key="11">
    <source>
        <dbReference type="PROSITE" id="PS50109"/>
    </source>
</evidence>
<comment type="subcellular location">
    <subcellularLocation>
        <location evidence="2">Membrane</location>
    </subcellularLocation>
</comment>
<dbReference type="InterPro" id="IPR004358">
    <property type="entry name" value="Sig_transdc_His_kin-like_C"/>
</dbReference>
<evidence type="ECO:0000259" key="12">
    <source>
        <dbReference type="PROSITE" id="PS50885"/>
    </source>
</evidence>
<evidence type="ECO:0000256" key="1">
    <source>
        <dbReference type="ARBA" id="ARBA00000085"/>
    </source>
</evidence>
<dbReference type="Gene3D" id="3.30.565.10">
    <property type="entry name" value="Histidine kinase-like ATPase, C-terminal domain"/>
    <property type="match status" value="1"/>
</dbReference>
<evidence type="ECO:0000313" key="13">
    <source>
        <dbReference type="EMBL" id="GHO54034.1"/>
    </source>
</evidence>
<protein>
    <recommendedName>
        <fullName evidence="3">histidine kinase</fullName>
        <ecNumber evidence="3">2.7.13.3</ecNumber>
    </recommendedName>
</protein>
<proteinExistence type="predicted"/>
<dbReference type="InterPro" id="IPR003661">
    <property type="entry name" value="HisK_dim/P_dom"/>
</dbReference>
<dbReference type="Pfam" id="PF02518">
    <property type="entry name" value="HATPase_c"/>
    <property type="match status" value="1"/>
</dbReference>
<keyword evidence="5" id="KW-0808">Transferase</keyword>
<dbReference type="SUPFAM" id="SSF55874">
    <property type="entry name" value="ATPase domain of HSP90 chaperone/DNA topoisomerase II/histidine kinase"/>
    <property type="match status" value="1"/>
</dbReference>
<comment type="caution">
    <text evidence="13">The sequence shown here is derived from an EMBL/GenBank/DDBJ whole genome shotgun (WGS) entry which is preliminary data.</text>
</comment>
<dbReference type="SUPFAM" id="SSF47384">
    <property type="entry name" value="Homodimeric domain of signal transducing histidine kinase"/>
    <property type="match status" value="1"/>
</dbReference>
<dbReference type="EC" id="2.7.13.3" evidence="3"/>
<dbReference type="InterPro" id="IPR036890">
    <property type="entry name" value="HATPase_C_sf"/>
</dbReference>
<dbReference type="Gene3D" id="1.10.287.130">
    <property type="match status" value="1"/>
</dbReference>
<evidence type="ECO:0000256" key="7">
    <source>
        <dbReference type="ARBA" id="ARBA00022777"/>
    </source>
</evidence>
<dbReference type="PANTHER" id="PTHR42878">
    <property type="entry name" value="TWO-COMPONENT HISTIDINE KINASE"/>
    <property type="match status" value="1"/>
</dbReference>
<dbReference type="PRINTS" id="PR00344">
    <property type="entry name" value="BCTRLSENSOR"/>
</dbReference>
<dbReference type="SUPFAM" id="SSF158472">
    <property type="entry name" value="HAMP domain-like"/>
    <property type="match status" value="1"/>
</dbReference>
<evidence type="ECO:0000256" key="2">
    <source>
        <dbReference type="ARBA" id="ARBA00004370"/>
    </source>
</evidence>
<dbReference type="Pfam" id="PF00672">
    <property type="entry name" value="HAMP"/>
    <property type="match status" value="1"/>
</dbReference>
<evidence type="ECO:0000256" key="9">
    <source>
        <dbReference type="ARBA" id="ARBA00023012"/>
    </source>
</evidence>
<feature type="domain" description="HAMP" evidence="12">
    <location>
        <begin position="242"/>
        <end position="294"/>
    </location>
</feature>
<evidence type="ECO:0000256" key="10">
    <source>
        <dbReference type="SAM" id="Phobius"/>
    </source>
</evidence>
<dbReference type="SMART" id="SM00387">
    <property type="entry name" value="HATPase_c"/>
    <property type="match status" value="1"/>
</dbReference>
<keyword evidence="10" id="KW-1133">Transmembrane helix</keyword>
<feature type="transmembrane region" description="Helical" evidence="10">
    <location>
        <begin position="21"/>
        <end position="43"/>
    </location>
</feature>
<keyword evidence="4" id="KW-0597">Phosphoprotein</keyword>
<keyword evidence="6" id="KW-0547">Nucleotide-binding</keyword>
<dbReference type="SMART" id="SM00388">
    <property type="entry name" value="HisKA"/>
    <property type="match status" value="1"/>
</dbReference>
<gene>
    <name evidence="13" type="ORF">KSB_25090</name>
</gene>
<evidence type="ECO:0000313" key="14">
    <source>
        <dbReference type="Proteomes" id="UP000654345"/>
    </source>
</evidence>
<dbReference type="CDD" id="cd00075">
    <property type="entry name" value="HATPase"/>
    <property type="match status" value="1"/>
</dbReference>
<evidence type="ECO:0000256" key="8">
    <source>
        <dbReference type="ARBA" id="ARBA00022840"/>
    </source>
</evidence>
<evidence type="ECO:0000256" key="5">
    <source>
        <dbReference type="ARBA" id="ARBA00022679"/>
    </source>
</evidence>
<evidence type="ECO:0000256" key="4">
    <source>
        <dbReference type="ARBA" id="ARBA00022553"/>
    </source>
</evidence>
<accession>A0ABQ3UMR1</accession>
<sequence>MTQKRMSWWQSIRWRLALGSVGVTMLAMILLVATAILAILYYYDSDQKTQLNELSETRAQQIGREYSHQLSIGETSAAALQKASVMTLPVAPLKNLQDQTFVNVVLGANNRIAYPTQSKVSSKQLMRTAQIRAIYAFITKYLDPSQKGSDITRFRNDLAQAQNGDTVTDTLGNKLLPQSFIMRPLFADGDSHHEVVGVLFVAPRSTVEQSLPQYISNVGSVMLLALVVVALLAALGAILFARTITRPLEKMTVATRQMAVGDYNVRVQGQAMGELGELATTFNEMASQLHQDVETLREQELWRRELIMNITHDLATPLTAIAGLGEAMVDGINQSREDYEATGRIIVRETLRLRRLVKDLHVMAKVEAGALHPQRTSLRMAALVDEAIAVLAPEFERVDVEPLNNISFELPQVEADADMITRVVSNLCDNALQHTPSGGQVVVDAQVQGAELLISVTDTGKGIPPELLARIFERFYRIDGSRQAQGGGGSGLGLSIVRAIVEAHGGRVWAENAPGMGARIIFTLPLVAAGQPSFADATTQPLQKIGLLAASQPGALPPEN</sequence>
<feature type="domain" description="Histidine kinase" evidence="11">
    <location>
        <begin position="309"/>
        <end position="528"/>
    </location>
</feature>
<evidence type="ECO:0000256" key="3">
    <source>
        <dbReference type="ARBA" id="ARBA00012438"/>
    </source>
</evidence>
<dbReference type="CDD" id="cd00082">
    <property type="entry name" value="HisKA"/>
    <property type="match status" value="1"/>
</dbReference>
<dbReference type="Pfam" id="PF00512">
    <property type="entry name" value="HisKA"/>
    <property type="match status" value="1"/>
</dbReference>
<dbReference type="CDD" id="cd06225">
    <property type="entry name" value="HAMP"/>
    <property type="match status" value="1"/>
</dbReference>
<dbReference type="PANTHER" id="PTHR42878:SF7">
    <property type="entry name" value="SENSOR HISTIDINE KINASE GLRK"/>
    <property type="match status" value="1"/>
</dbReference>
<evidence type="ECO:0000256" key="6">
    <source>
        <dbReference type="ARBA" id="ARBA00022741"/>
    </source>
</evidence>
<keyword evidence="10" id="KW-0812">Transmembrane</keyword>
<dbReference type="EMBL" id="BNJG01000001">
    <property type="protein sequence ID" value="GHO54034.1"/>
    <property type="molecule type" value="Genomic_DNA"/>
</dbReference>
<dbReference type="RefSeq" id="WP_201370792.1">
    <property type="nucleotide sequence ID" value="NZ_BNJG01000001.1"/>
</dbReference>
<dbReference type="SMART" id="SM00304">
    <property type="entry name" value="HAMP"/>
    <property type="match status" value="1"/>
</dbReference>
<dbReference type="Proteomes" id="UP000654345">
    <property type="component" value="Unassembled WGS sequence"/>
</dbReference>
<comment type="catalytic activity">
    <reaction evidence="1">
        <text>ATP + protein L-histidine = ADP + protein N-phospho-L-histidine.</text>
        <dbReference type="EC" id="2.7.13.3"/>
    </reaction>
</comment>
<reference evidence="13 14" key="1">
    <citation type="journal article" date="2021" name="Int. J. Syst. Evol. Microbiol.">
        <title>Reticulibacter mediterranei gen. nov., sp. nov., within the new family Reticulibacteraceae fam. nov., and Ktedonospora formicarum gen. nov., sp. nov., Ktedonobacter robiniae sp. nov., Dictyobacter formicarum sp. nov. and Dictyobacter arantiisoli sp. nov., belonging to the class Ktedonobacteria.</title>
        <authorList>
            <person name="Yabe S."/>
            <person name="Zheng Y."/>
            <person name="Wang C.M."/>
            <person name="Sakai Y."/>
            <person name="Abe K."/>
            <person name="Yokota A."/>
            <person name="Donadio S."/>
            <person name="Cavaletti L."/>
            <person name="Monciardini P."/>
        </authorList>
    </citation>
    <scope>NUCLEOTIDE SEQUENCE [LARGE SCALE GENOMIC DNA]</scope>
    <source>
        <strain evidence="13 14">SOSP1-30</strain>
    </source>
</reference>
<keyword evidence="14" id="KW-1185">Reference proteome</keyword>
<feature type="transmembrane region" description="Helical" evidence="10">
    <location>
        <begin position="221"/>
        <end position="241"/>
    </location>
</feature>
<dbReference type="InterPro" id="IPR003660">
    <property type="entry name" value="HAMP_dom"/>
</dbReference>